<dbReference type="GO" id="GO:0046872">
    <property type="term" value="F:metal ion binding"/>
    <property type="evidence" value="ECO:0007669"/>
    <property type="project" value="UniProtKB-KW"/>
</dbReference>
<evidence type="ECO:0000313" key="9">
    <source>
        <dbReference type="Proteomes" id="UP000095281"/>
    </source>
</evidence>
<sequence>MANNVCTNKESGHISRKASCPAQNMDFVSADVNEVLQDAREILTNKEHREKHPNERILDESTTVKVTKTGGDEDPMEITVLRQRLLERDEEEDFEAVTTARDDRGWSSDTDLVSPTSQRARLPSIHKCSHNNKKVQSSGNLPEEMTNERHMNVIYRRRHKEDFWQRDDLASTGNEISDEILNKTSGREDDAQLKVEITEHCRTETSGAHLIQQTWEATWTVQTFHSLPDWLQDNDFLHTGHRPPMPSFAACFKSIWSLHTETGNIWTHLVGCLAFFFLALWFLTRPETHIQFQEKLVFSFFFAGAILCLGLSFTFHTVSCHSKYVVRIFSRLDYMGISLLIVGSFIPWIYYGFYCRREPKISYISMIGILGLSAVVVSLWDKFNDKKYRPMRAGIFSFMGCSGVVPTIHFAYTDGITRLIEDNSFYWLIAMALLYLFGVVLYATRTPERFFPGKCDLVFQSHQLFHLCVVCAAFAHYYGISNMAMKRLTGTCPGHHDSVASVVQHNEL</sequence>
<dbReference type="Pfam" id="PF03006">
    <property type="entry name" value="HlyIII"/>
    <property type="match status" value="1"/>
</dbReference>
<feature type="transmembrane region" description="Helical" evidence="8">
    <location>
        <begin position="335"/>
        <end position="354"/>
    </location>
</feature>
<feature type="region of interest" description="Disordered" evidence="7">
    <location>
        <begin position="91"/>
        <end position="119"/>
    </location>
</feature>
<dbReference type="AlphaFoldDB" id="A0A1I8B4F1"/>
<keyword evidence="6" id="KW-0479">Metal-binding</keyword>
<feature type="binding site" evidence="6">
    <location>
        <position position="462"/>
    </location>
    <ligand>
        <name>Zn(2+)</name>
        <dbReference type="ChEBI" id="CHEBI:29105"/>
    </ligand>
</feature>
<dbReference type="PANTHER" id="PTHR20855">
    <property type="entry name" value="ADIPOR/PROGESTIN RECEPTOR-RELATED"/>
    <property type="match status" value="1"/>
</dbReference>
<evidence type="ECO:0000256" key="7">
    <source>
        <dbReference type="SAM" id="MobiDB-lite"/>
    </source>
</evidence>
<keyword evidence="6" id="KW-0862">Zinc</keyword>
<feature type="transmembrane region" description="Helical" evidence="8">
    <location>
        <begin position="463"/>
        <end position="480"/>
    </location>
</feature>
<dbReference type="Proteomes" id="UP000095281">
    <property type="component" value="Unplaced"/>
</dbReference>
<keyword evidence="3 8" id="KW-0812">Transmembrane</keyword>
<comment type="similarity">
    <text evidence="2">Belongs to the ADIPOR family.</text>
</comment>
<evidence type="ECO:0000313" key="10">
    <source>
        <dbReference type="WBParaSite" id="MhA1_Contig14.frz3.gene10"/>
    </source>
</evidence>
<feature type="transmembrane region" description="Helical" evidence="8">
    <location>
        <begin position="392"/>
        <end position="412"/>
    </location>
</feature>
<feature type="binding site" evidence="6">
    <location>
        <position position="466"/>
    </location>
    <ligand>
        <name>Zn(2+)</name>
        <dbReference type="ChEBI" id="CHEBI:29105"/>
    </ligand>
</feature>
<comment type="subcellular location">
    <subcellularLocation>
        <location evidence="1">Membrane</location>
        <topology evidence="1">Multi-pass membrane protein</topology>
    </subcellularLocation>
</comment>
<feature type="binding site" evidence="6">
    <location>
        <position position="316"/>
    </location>
    <ligand>
        <name>Zn(2+)</name>
        <dbReference type="ChEBI" id="CHEBI:29105"/>
    </ligand>
</feature>
<name>A0A1I8B4F1_MELHA</name>
<feature type="compositionally biased region" description="Polar residues" evidence="7">
    <location>
        <begin position="107"/>
        <end position="119"/>
    </location>
</feature>
<dbReference type="GO" id="GO:0038023">
    <property type="term" value="F:signaling receptor activity"/>
    <property type="evidence" value="ECO:0007669"/>
    <property type="project" value="TreeGrafter"/>
</dbReference>
<protein>
    <submittedName>
        <fullName evidence="10">Adiponectin receptor protein</fullName>
    </submittedName>
</protein>
<organism evidence="9 10">
    <name type="scientific">Meloidogyne hapla</name>
    <name type="common">Root-knot nematode worm</name>
    <dbReference type="NCBI Taxonomy" id="6305"/>
    <lineage>
        <taxon>Eukaryota</taxon>
        <taxon>Metazoa</taxon>
        <taxon>Ecdysozoa</taxon>
        <taxon>Nematoda</taxon>
        <taxon>Chromadorea</taxon>
        <taxon>Rhabditida</taxon>
        <taxon>Tylenchina</taxon>
        <taxon>Tylenchomorpha</taxon>
        <taxon>Tylenchoidea</taxon>
        <taxon>Meloidogynidae</taxon>
        <taxon>Meloidogyninae</taxon>
        <taxon>Meloidogyne</taxon>
    </lineage>
</organism>
<reference evidence="10" key="1">
    <citation type="submission" date="2016-11" db="UniProtKB">
        <authorList>
            <consortium name="WormBaseParasite"/>
        </authorList>
    </citation>
    <scope>IDENTIFICATION</scope>
</reference>
<evidence type="ECO:0000256" key="3">
    <source>
        <dbReference type="ARBA" id="ARBA00022692"/>
    </source>
</evidence>
<evidence type="ECO:0000256" key="8">
    <source>
        <dbReference type="SAM" id="Phobius"/>
    </source>
</evidence>
<dbReference type="GO" id="GO:0005886">
    <property type="term" value="C:plasma membrane"/>
    <property type="evidence" value="ECO:0007669"/>
    <property type="project" value="TreeGrafter"/>
</dbReference>
<feature type="transmembrane region" description="Helical" evidence="8">
    <location>
        <begin position="296"/>
        <end position="315"/>
    </location>
</feature>
<evidence type="ECO:0000256" key="6">
    <source>
        <dbReference type="PIRSR" id="PIRSR604254-1"/>
    </source>
</evidence>
<dbReference type="InterPro" id="IPR004254">
    <property type="entry name" value="AdipoR/HlyIII-related"/>
</dbReference>
<evidence type="ECO:0000256" key="2">
    <source>
        <dbReference type="ARBA" id="ARBA00007018"/>
    </source>
</evidence>
<evidence type="ECO:0000256" key="1">
    <source>
        <dbReference type="ARBA" id="ARBA00004141"/>
    </source>
</evidence>
<keyword evidence="4 8" id="KW-1133">Transmembrane helix</keyword>
<dbReference type="OMA" id="PETHIQF"/>
<proteinExistence type="inferred from homology"/>
<evidence type="ECO:0000256" key="4">
    <source>
        <dbReference type="ARBA" id="ARBA00022989"/>
    </source>
</evidence>
<keyword evidence="5 8" id="KW-0472">Membrane</keyword>
<accession>A0A1I8B4F1</accession>
<feature type="transmembrane region" description="Helical" evidence="8">
    <location>
        <begin position="265"/>
        <end position="284"/>
    </location>
</feature>
<feature type="transmembrane region" description="Helical" evidence="8">
    <location>
        <begin position="361"/>
        <end position="380"/>
    </location>
</feature>
<feature type="transmembrane region" description="Helical" evidence="8">
    <location>
        <begin position="424"/>
        <end position="443"/>
    </location>
</feature>
<dbReference type="PANTHER" id="PTHR20855:SF127">
    <property type="entry name" value="PROGESTIN AND ADIPOQ RECEPTOR-LIKE PROTEIN 1"/>
    <property type="match status" value="1"/>
</dbReference>
<dbReference type="GO" id="GO:0033211">
    <property type="term" value="P:adiponectin-activated signaling pathway"/>
    <property type="evidence" value="ECO:0007669"/>
    <property type="project" value="TreeGrafter"/>
</dbReference>
<dbReference type="WBParaSite" id="MhA1_Contig14.frz3.gene10">
    <property type="protein sequence ID" value="MhA1_Contig14.frz3.gene10"/>
    <property type="gene ID" value="MhA1_Contig14.frz3.gene10"/>
</dbReference>
<evidence type="ECO:0000256" key="5">
    <source>
        <dbReference type="ARBA" id="ARBA00023136"/>
    </source>
</evidence>
<keyword evidence="9" id="KW-1185">Reference proteome</keyword>